<evidence type="ECO:0000256" key="8">
    <source>
        <dbReference type="PROSITE-ProRule" id="PRU00103"/>
    </source>
</evidence>
<dbReference type="GO" id="GO:0000793">
    <property type="term" value="C:condensed chromosome"/>
    <property type="evidence" value="ECO:0007669"/>
    <property type="project" value="TreeGrafter"/>
</dbReference>
<organism evidence="11 12">
    <name type="scientific">Phyllotreta striolata</name>
    <name type="common">Striped flea beetle</name>
    <name type="synonym">Crioceris striolata</name>
    <dbReference type="NCBI Taxonomy" id="444603"/>
    <lineage>
        <taxon>Eukaryota</taxon>
        <taxon>Metazoa</taxon>
        <taxon>Ecdysozoa</taxon>
        <taxon>Arthropoda</taxon>
        <taxon>Hexapoda</taxon>
        <taxon>Insecta</taxon>
        <taxon>Pterygota</taxon>
        <taxon>Neoptera</taxon>
        <taxon>Endopterygota</taxon>
        <taxon>Coleoptera</taxon>
        <taxon>Polyphaga</taxon>
        <taxon>Cucujiformia</taxon>
        <taxon>Chrysomeloidea</taxon>
        <taxon>Chrysomelidae</taxon>
        <taxon>Galerucinae</taxon>
        <taxon>Alticini</taxon>
        <taxon>Phyllotreta</taxon>
    </lineage>
</organism>
<comment type="similarity">
    <text evidence="2">Belongs to the CND3 (condensin subunit 3) family.</text>
</comment>
<dbReference type="OrthoDB" id="27187at2759"/>
<proteinExistence type="inferred from homology"/>
<dbReference type="InterPro" id="IPR021133">
    <property type="entry name" value="HEAT_type_2"/>
</dbReference>
<evidence type="ECO:0000256" key="7">
    <source>
        <dbReference type="ARBA" id="ARBA00023306"/>
    </source>
</evidence>
<feature type="region of interest" description="Disordered" evidence="9">
    <location>
        <begin position="852"/>
        <end position="887"/>
    </location>
</feature>
<evidence type="ECO:0000256" key="9">
    <source>
        <dbReference type="SAM" id="MobiDB-lite"/>
    </source>
</evidence>
<dbReference type="InterPro" id="IPR027165">
    <property type="entry name" value="CND3"/>
</dbReference>
<evidence type="ECO:0000256" key="5">
    <source>
        <dbReference type="ARBA" id="ARBA00022776"/>
    </source>
</evidence>
<dbReference type="EMBL" id="OU900096">
    <property type="protein sequence ID" value="CAG9859897.1"/>
    <property type="molecule type" value="Genomic_DNA"/>
</dbReference>
<dbReference type="InterPro" id="IPR016024">
    <property type="entry name" value="ARM-type_fold"/>
</dbReference>
<dbReference type="PANTHER" id="PTHR14418:SF5">
    <property type="entry name" value="CONDENSIN COMPLEX SUBUNIT 3"/>
    <property type="match status" value="1"/>
</dbReference>
<reference evidence="11" key="1">
    <citation type="submission" date="2022-01" db="EMBL/GenBank/DDBJ databases">
        <authorList>
            <person name="King R."/>
        </authorList>
    </citation>
    <scope>NUCLEOTIDE SEQUENCE</scope>
</reference>
<keyword evidence="6" id="KW-0226">DNA condensation</keyword>
<feature type="repeat" description="HEAT" evidence="8">
    <location>
        <begin position="198"/>
        <end position="234"/>
    </location>
</feature>
<feature type="compositionally biased region" description="Acidic residues" evidence="9">
    <location>
        <begin position="854"/>
        <end position="866"/>
    </location>
</feature>
<dbReference type="GO" id="GO:0005737">
    <property type="term" value="C:cytoplasm"/>
    <property type="evidence" value="ECO:0007669"/>
    <property type="project" value="TreeGrafter"/>
</dbReference>
<dbReference type="Gene3D" id="1.25.10.10">
    <property type="entry name" value="Leucine-rich Repeat Variant"/>
    <property type="match status" value="1"/>
</dbReference>
<evidence type="ECO:0000256" key="1">
    <source>
        <dbReference type="ARBA" id="ARBA00004286"/>
    </source>
</evidence>
<dbReference type="PROSITE" id="PS50077">
    <property type="entry name" value="HEAT_REPEAT"/>
    <property type="match status" value="1"/>
</dbReference>
<keyword evidence="4" id="KW-0132">Cell division</keyword>
<evidence type="ECO:0000256" key="3">
    <source>
        <dbReference type="ARBA" id="ARBA00022454"/>
    </source>
</evidence>
<sequence>MDSVGNERLTREIYNLFSSGQQSTSNHEKNTKKLKQIYKDSNHEEFFASIKVCLQIFLQYPLKHAGVDKVMKLFCKFCAVLHGDHPLLEDILNFLLKTCVLIDNNIRIRSCTLIYGIIEKVSDLSETLMNNLQNVFLNRLYDPKLVIKEFAILILSKFQESNEDENEIILQFKRLMNNSGVAKVRQLCIENIRCTNSVLPCIINRIRDVNVNVRLAAFKRLSYLAEHLKNMEKRLVLNIGFADESVEITNYITKVLLKSWLESYNNDIVMLLKSLKGFSNENEVNITTVLYKKIVESCLKCGTLKDISSITLNEHLLIPIDQLSVETACIWRTYIKFLKESKYDEVFENTLPELIFLSEHIKDFYLNFSKECTSEEVLSEQIILKELFMMIKLYTFADSVQRNYVKSLIFHILLNVQLRSDVIEVIIAILEYSSLNIETHIKHVCEIISDLLYPTTEHQISALAADLTALQCKQDEAIKTQDRQVAERLKTLISDIEVKLDALKKGALNQSDENLVKTTDFAAQVKCIDIFIALLLSPSITALTSSIKTLKSELVEPMLLGSQEQLKIKALKAYALCSIMDKNTAKTGIHILMVPISAYSHDEECDIDTLIVCISAVSDLLVVHGAQLLAIPDTEKLSESMDENELSIFTGGTSLKDIAQGLFDLLDDDNSEIQQTAGSVICRLVKSDIIMSSSVISRLILKWAVSTTSDVLRHVIGKTLEHISKLEVAKHLEKAFFTTVKTLFSAPKNSPLTLVKIEDIAKFILDLKKTSPGAKSIALNIATGMIQEIIIKPQEKINLVYSKLLLMIDDVSASPKLQSLLDELIECIEEEDLAPLLVRNLNKVVKTFRVSQELEQEPESEQEQECEQGKECEQEQECEQEPECEQE</sequence>
<dbReference type="Proteomes" id="UP001153712">
    <property type="component" value="Chromosome 3"/>
</dbReference>
<feature type="domain" description="Nuclear condensin complex subunit 3 C-terminal" evidence="10">
    <location>
        <begin position="526"/>
        <end position="807"/>
    </location>
</feature>
<accession>A0A9N9TJL2</accession>
<dbReference type="GO" id="GO:0007076">
    <property type="term" value="P:mitotic chromosome condensation"/>
    <property type="evidence" value="ECO:0007669"/>
    <property type="project" value="InterPro"/>
</dbReference>
<evidence type="ECO:0000313" key="12">
    <source>
        <dbReference type="Proteomes" id="UP001153712"/>
    </source>
</evidence>
<comment type="subcellular location">
    <subcellularLocation>
        <location evidence="1">Chromosome</location>
    </subcellularLocation>
</comment>
<dbReference type="GO" id="GO:0000796">
    <property type="term" value="C:condensin complex"/>
    <property type="evidence" value="ECO:0007669"/>
    <property type="project" value="InterPro"/>
</dbReference>
<dbReference type="AlphaFoldDB" id="A0A9N9TJL2"/>
<gene>
    <name evidence="11" type="ORF">PHYEVI_LOCUS6258</name>
</gene>
<name>A0A9N9TJL2_PHYSR</name>
<evidence type="ECO:0000256" key="4">
    <source>
        <dbReference type="ARBA" id="ARBA00022618"/>
    </source>
</evidence>
<keyword evidence="5" id="KW-0498">Mitosis</keyword>
<evidence type="ECO:0000313" key="11">
    <source>
        <dbReference type="EMBL" id="CAG9859897.1"/>
    </source>
</evidence>
<evidence type="ECO:0000256" key="2">
    <source>
        <dbReference type="ARBA" id="ARBA00006533"/>
    </source>
</evidence>
<dbReference type="PANTHER" id="PTHR14418">
    <property type="entry name" value="CONDENSIN COMPLEX SUBUNIT 3-RELATED"/>
    <property type="match status" value="1"/>
</dbReference>
<evidence type="ECO:0000256" key="6">
    <source>
        <dbReference type="ARBA" id="ARBA00023067"/>
    </source>
</evidence>
<dbReference type="GO" id="GO:0051301">
    <property type="term" value="P:cell division"/>
    <property type="evidence" value="ECO:0007669"/>
    <property type="project" value="UniProtKB-KW"/>
</dbReference>
<evidence type="ECO:0000259" key="10">
    <source>
        <dbReference type="Pfam" id="PF12719"/>
    </source>
</evidence>
<keyword evidence="3" id="KW-0158">Chromosome</keyword>
<dbReference type="InterPro" id="IPR025977">
    <property type="entry name" value="Cnd3_C"/>
</dbReference>
<keyword evidence="7" id="KW-0131">Cell cycle</keyword>
<dbReference type="SUPFAM" id="SSF48371">
    <property type="entry name" value="ARM repeat"/>
    <property type="match status" value="1"/>
</dbReference>
<protein>
    <recommendedName>
        <fullName evidence="10">Nuclear condensin complex subunit 3 C-terminal domain-containing protein</fullName>
    </recommendedName>
</protein>
<keyword evidence="12" id="KW-1185">Reference proteome</keyword>
<dbReference type="InterPro" id="IPR011989">
    <property type="entry name" value="ARM-like"/>
</dbReference>
<dbReference type="Pfam" id="PF12719">
    <property type="entry name" value="Cnd3"/>
    <property type="match status" value="1"/>
</dbReference>
<feature type="compositionally biased region" description="Acidic residues" evidence="9">
    <location>
        <begin position="874"/>
        <end position="887"/>
    </location>
</feature>